<name>A0AAW0Y4W2_CHEQU</name>
<comment type="similarity">
    <text evidence="1">Belongs to the peptidase M28 family. M28B subfamily.</text>
</comment>
<accession>A0AAW0Y4W2</accession>
<proteinExistence type="inferred from homology"/>
<dbReference type="Gene3D" id="3.50.30.30">
    <property type="match status" value="1"/>
</dbReference>
<dbReference type="PANTHER" id="PTHR10404">
    <property type="entry name" value="N-ACETYLATED-ALPHA-LINKED ACIDIC DIPEPTIDASE"/>
    <property type="match status" value="1"/>
</dbReference>
<sequence length="154" mass="17183">PFYPSIESAFRIPEEEVDTPRIPVQPISYSDAYYIFSQLGGEEAPDEWQGGLNLTYRLGPGLHNHTWTTTLTVYTHAANATIYNVIGTITGSVEPDRYVVLGNHRDAWIFGGVDPSSATAALLEVSRLFGQLTRDGWRPRRTLVFCSWGAEEYG</sequence>
<dbReference type="InterPro" id="IPR039373">
    <property type="entry name" value="Peptidase_M28B"/>
</dbReference>
<dbReference type="Proteomes" id="UP001445076">
    <property type="component" value="Unassembled WGS sequence"/>
</dbReference>
<evidence type="ECO:0000313" key="4">
    <source>
        <dbReference type="Proteomes" id="UP001445076"/>
    </source>
</evidence>
<gene>
    <name evidence="3" type="ORF">OTU49_010894</name>
</gene>
<evidence type="ECO:0000259" key="2">
    <source>
        <dbReference type="Pfam" id="PF04389"/>
    </source>
</evidence>
<reference evidence="3 4" key="1">
    <citation type="journal article" date="2024" name="BMC Genomics">
        <title>Genome assembly of redclaw crayfish (Cherax quadricarinatus) provides insights into its immune adaptation and hypoxia tolerance.</title>
        <authorList>
            <person name="Liu Z."/>
            <person name="Zheng J."/>
            <person name="Li H."/>
            <person name="Fang K."/>
            <person name="Wang S."/>
            <person name="He J."/>
            <person name="Zhou D."/>
            <person name="Weng S."/>
            <person name="Chi M."/>
            <person name="Gu Z."/>
            <person name="He J."/>
            <person name="Li F."/>
            <person name="Wang M."/>
        </authorList>
    </citation>
    <scope>NUCLEOTIDE SEQUENCE [LARGE SCALE GENOMIC DNA]</scope>
    <source>
        <strain evidence="3">ZL_2023a</strain>
    </source>
</reference>
<feature type="domain" description="Peptidase M28" evidence="2">
    <location>
        <begin position="84"/>
        <end position="154"/>
    </location>
</feature>
<dbReference type="InterPro" id="IPR007484">
    <property type="entry name" value="Peptidase_M28"/>
</dbReference>
<dbReference type="FunFam" id="3.40.630.10:FF:000101">
    <property type="entry name" value="N-acetylated alpha-linked acidic dipeptidase like 1"/>
    <property type="match status" value="1"/>
</dbReference>
<dbReference type="SUPFAM" id="SSF53187">
    <property type="entry name" value="Zn-dependent exopeptidases"/>
    <property type="match status" value="1"/>
</dbReference>
<feature type="non-terminal residue" evidence="3">
    <location>
        <position position="154"/>
    </location>
</feature>
<dbReference type="PANTHER" id="PTHR10404:SF77">
    <property type="entry name" value="GLUTAMATE CARBOXYPEPTIDASE 2 HOMOLOG"/>
    <property type="match status" value="1"/>
</dbReference>
<dbReference type="Gene3D" id="3.40.630.10">
    <property type="entry name" value="Zn peptidases"/>
    <property type="match status" value="1"/>
</dbReference>
<dbReference type="GO" id="GO:0004180">
    <property type="term" value="F:carboxypeptidase activity"/>
    <property type="evidence" value="ECO:0007669"/>
    <property type="project" value="TreeGrafter"/>
</dbReference>
<keyword evidence="4" id="KW-1185">Reference proteome</keyword>
<dbReference type="AlphaFoldDB" id="A0AAW0Y4W2"/>
<comment type="caution">
    <text evidence="3">The sequence shown here is derived from an EMBL/GenBank/DDBJ whole genome shotgun (WGS) entry which is preliminary data.</text>
</comment>
<feature type="non-terminal residue" evidence="3">
    <location>
        <position position="1"/>
    </location>
</feature>
<evidence type="ECO:0000313" key="3">
    <source>
        <dbReference type="EMBL" id="KAK8751871.1"/>
    </source>
</evidence>
<protein>
    <recommendedName>
        <fullName evidence="2">Peptidase M28 domain-containing protein</fullName>
    </recommendedName>
</protein>
<evidence type="ECO:0000256" key="1">
    <source>
        <dbReference type="ARBA" id="ARBA00005634"/>
    </source>
</evidence>
<dbReference type="EMBL" id="JARKIK010000005">
    <property type="protein sequence ID" value="KAK8751871.1"/>
    <property type="molecule type" value="Genomic_DNA"/>
</dbReference>
<organism evidence="3 4">
    <name type="scientific">Cherax quadricarinatus</name>
    <name type="common">Australian red claw crayfish</name>
    <dbReference type="NCBI Taxonomy" id="27406"/>
    <lineage>
        <taxon>Eukaryota</taxon>
        <taxon>Metazoa</taxon>
        <taxon>Ecdysozoa</taxon>
        <taxon>Arthropoda</taxon>
        <taxon>Crustacea</taxon>
        <taxon>Multicrustacea</taxon>
        <taxon>Malacostraca</taxon>
        <taxon>Eumalacostraca</taxon>
        <taxon>Eucarida</taxon>
        <taxon>Decapoda</taxon>
        <taxon>Pleocyemata</taxon>
        <taxon>Astacidea</taxon>
        <taxon>Parastacoidea</taxon>
        <taxon>Parastacidae</taxon>
        <taxon>Cherax</taxon>
    </lineage>
</organism>
<dbReference type="Pfam" id="PF04389">
    <property type="entry name" value="Peptidase_M28"/>
    <property type="match status" value="1"/>
</dbReference>